<keyword evidence="2" id="KW-1133">Transmembrane helix</keyword>
<keyword evidence="5" id="KW-1185">Reference proteome</keyword>
<dbReference type="Proteomes" id="UP001600064">
    <property type="component" value="Unassembled WGS sequence"/>
</dbReference>
<feature type="transmembrane region" description="Helical" evidence="2">
    <location>
        <begin position="78"/>
        <end position="100"/>
    </location>
</feature>
<feature type="region of interest" description="Disordered" evidence="1">
    <location>
        <begin position="119"/>
        <end position="140"/>
    </location>
</feature>
<name>A0ABR4D335_9PEZI</name>
<dbReference type="InterPro" id="IPR018571">
    <property type="entry name" value="Membrane_anchor_Opy2_N"/>
</dbReference>
<sequence length="425" mass="44924">MAALLQPALWDVNVEKREKTLVCVQCDQTKQLICPACEPGTACQIIQPTDCTECRRTVCVPVDPAPGSGTNSGRSANVGAIAGGVIGGLAVLVVVTYLVWRFCVRTRRQPLPTEAWDDRQDDVAREKSSAQQRDLRASTHTRHSIASTVLTRASNIIQIAYIPGVTNRAAPSPSVLVPPVPPMPMGLSPTGTPRSTEDEHFFVPGDLRDSTYSAFSGFSDRTSYARTSYAPRSSVASTIYGKSAVIVAPAQTGMRAKPAVVSVRSAHSNNSNGTATPPVPTVDYEKYSLARPPSPAGSTFSVGSTFLNNASTATAVPARAMVVRVGSVKKKGDKKTAATTTDSESIAAPAVPDSTVRNSPTPTIIVDSPQVESPFMDPPLSATRSTTSLSAVIEEATRRASQRDSTLPLEKDRGGSPFGDEHAMS</sequence>
<evidence type="ECO:0000259" key="3">
    <source>
        <dbReference type="Pfam" id="PF09463"/>
    </source>
</evidence>
<gene>
    <name evidence="4" type="ORF">VTJ83DRAFT_7243</name>
</gene>
<keyword evidence="2" id="KW-0812">Transmembrane</keyword>
<keyword evidence="2" id="KW-0472">Membrane</keyword>
<evidence type="ECO:0000313" key="4">
    <source>
        <dbReference type="EMBL" id="KAL2264733.1"/>
    </source>
</evidence>
<comment type="caution">
    <text evidence="4">The sequence shown here is derived from an EMBL/GenBank/DDBJ whole genome shotgun (WGS) entry which is preliminary data.</text>
</comment>
<feature type="domain" description="Membrane anchor Opy2 N-terminal" evidence="3">
    <location>
        <begin position="23"/>
        <end position="59"/>
    </location>
</feature>
<dbReference type="Pfam" id="PF09463">
    <property type="entry name" value="Opy2"/>
    <property type="match status" value="1"/>
</dbReference>
<reference evidence="4 5" key="1">
    <citation type="journal article" date="2024" name="Commun. Biol.">
        <title>Comparative genomic analysis of thermophilic fungi reveals convergent evolutionary adaptations and gene losses.</title>
        <authorList>
            <person name="Steindorff A.S."/>
            <person name="Aguilar-Pontes M.V."/>
            <person name="Robinson A.J."/>
            <person name="Andreopoulos B."/>
            <person name="LaButti K."/>
            <person name="Kuo A."/>
            <person name="Mondo S."/>
            <person name="Riley R."/>
            <person name="Otillar R."/>
            <person name="Haridas S."/>
            <person name="Lipzen A."/>
            <person name="Grimwood J."/>
            <person name="Schmutz J."/>
            <person name="Clum A."/>
            <person name="Reid I.D."/>
            <person name="Moisan M.C."/>
            <person name="Butler G."/>
            <person name="Nguyen T.T.M."/>
            <person name="Dewar K."/>
            <person name="Conant G."/>
            <person name="Drula E."/>
            <person name="Henrissat B."/>
            <person name="Hansel C."/>
            <person name="Singer S."/>
            <person name="Hutchinson M.I."/>
            <person name="de Vries R.P."/>
            <person name="Natvig D.O."/>
            <person name="Powell A.J."/>
            <person name="Tsang A."/>
            <person name="Grigoriev I.V."/>
        </authorList>
    </citation>
    <scope>NUCLEOTIDE SEQUENCE [LARGE SCALE GENOMIC DNA]</scope>
    <source>
        <strain evidence="4 5">ATCC 22073</strain>
    </source>
</reference>
<evidence type="ECO:0000313" key="5">
    <source>
        <dbReference type="Proteomes" id="UP001600064"/>
    </source>
</evidence>
<dbReference type="GeneID" id="98128688"/>
<feature type="compositionally biased region" description="Basic and acidic residues" evidence="1">
    <location>
        <begin position="119"/>
        <end position="137"/>
    </location>
</feature>
<organism evidence="4 5">
    <name type="scientific">Remersonia thermophila</name>
    <dbReference type="NCBI Taxonomy" id="72144"/>
    <lineage>
        <taxon>Eukaryota</taxon>
        <taxon>Fungi</taxon>
        <taxon>Dikarya</taxon>
        <taxon>Ascomycota</taxon>
        <taxon>Pezizomycotina</taxon>
        <taxon>Sordariomycetes</taxon>
        <taxon>Sordariomycetidae</taxon>
        <taxon>Sordariales</taxon>
        <taxon>Sordariales incertae sedis</taxon>
        <taxon>Remersonia</taxon>
    </lineage>
</organism>
<dbReference type="EMBL" id="JAZGUE010000007">
    <property type="protein sequence ID" value="KAL2264733.1"/>
    <property type="molecule type" value="Genomic_DNA"/>
</dbReference>
<feature type="region of interest" description="Disordered" evidence="1">
    <location>
        <begin position="327"/>
        <end position="425"/>
    </location>
</feature>
<feature type="compositionally biased region" description="Low complexity" evidence="1">
    <location>
        <begin position="380"/>
        <end position="391"/>
    </location>
</feature>
<protein>
    <recommendedName>
        <fullName evidence="3">Membrane anchor Opy2 N-terminal domain-containing protein</fullName>
    </recommendedName>
</protein>
<evidence type="ECO:0000256" key="1">
    <source>
        <dbReference type="SAM" id="MobiDB-lite"/>
    </source>
</evidence>
<dbReference type="RefSeq" id="XP_070863460.1">
    <property type="nucleotide sequence ID" value="XM_071014044.1"/>
</dbReference>
<feature type="compositionally biased region" description="Basic and acidic residues" evidence="1">
    <location>
        <begin position="409"/>
        <end position="425"/>
    </location>
</feature>
<proteinExistence type="predicted"/>
<evidence type="ECO:0000256" key="2">
    <source>
        <dbReference type="SAM" id="Phobius"/>
    </source>
</evidence>
<accession>A0ABR4D335</accession>